<organism evidence="1 2">
    <name type="scientific">Luteolibacter pohnpeiensis</name>
    <dbReference type="NCBI Taxonomy" id="454153"/>
    <lineage>
        <taxon>Bacteria</taxon>
        <taxon>Pseudomonadati</taxon>
        <taxon>Verrucomicrobiota</taxon>
        <taxon>Verrucomicrobiia</taxon>
        <taxon>Verrucomicrobiales</taxon>
        <taxon>Verrucomicrobiaceae</taxon>
        <taxon>Luteolibacter</taxon>
    </lineage>
</organism>
<dbReference type="EMBL" id="JAENIJ010000006">
    <property type="protein sequence ID" value="MBK1881914.1"/>
    <property type="molecule type" value="Genomic_DNA"/>
</dbReference>
<dbReference type="Proteomes" id="UP000603141">
    <property type="component" value="Unassembled WGS sequence"/>
</dbReference>
<accession>A0A934VVW4</accession>
<proteinExistence type="predicted"/>
<protein>
    <submittedName>
        <fullName evidence="1">Uncharacterized protein</fullName>
    </submittedName>
</protein>
<reference evidence="1" key="1">
    <citation type="submission" date="2021-01" db="EMBL/GenBank/DDBJ databases">
        <title>Modified the classification status of verrucomicrobia.</title>
        <authorList>
            <person name="Feng X."/>
        </authorList>
    </citation>
    <scope>NUCLEOTIDE SEQUENCE</scope>
    <source>
        <strain evidence="1">KCTC 22041</strain>
    </source>
</reference>
<sequence length="201" mass="22614">MKKKLLLSLLILIVLTAVCFEGVWISDSSTENEVALPKMEQMRSSEAHSGQRSHYHSVREATLPHIELDTAHPKENSTVELKNGRVADFQRAHAGNALMDLSSPIYVFYSSRIMSDGESPDQELLKQSISDVVSQQMKYGVVIDCDALTTSDFTFVVYSKPKFDLTNLIRDRYSTLVEMGPYPVENRPTQGSLTARDAERR</sequence>
<dbReference type="RefSeq" id="WP_200268524.1">
    <property type="nucleotide sequence ID" value="NZ_JAENIJ010000006.1"/>
</dbReference>
<evidence type="ECO:0000313" key="2">
    <source>
        <dbReference type="Proteomes" id="UP000603141"/>
    </source>
</evidence>
<gene>
    <name evidence="1" type="ORF">JIN85_05780</name>
</gene>
<name>A0A934VVW4_9BACT</name>
<keyword evidence="2" id="KW-1185">Reference proteome</keyword>
<dbReference type="AlphaFoldDB" id="A0A934VVW4"/>
<comment type="caution">
    <text evidence="1">The sequence shown here is derived from an EMBL/GenBank/DDBJ whole genome shotgun (WGS) entry which is preliminary data.</text>
</comment>
<evidence type="ECO:0000313" key="1">
    <source>
        <dbReference type="EMBL" id="MBK1881914.1"/>
    </source>
</evidence>